<comment type="caution">
    <text evidence="2">The sequence shown here is derived from an EMBL/GenBank/DDBJ whole genome shotgun (WGS) entry which is preliminary data.</text>
</comment>
<reference evidence="3" key="1">
    <citation type="journal article" date="2019" name="Int. J. Syst. Evol. Microbiol.">
        <title>The Global Catalogue of Microorganisms (GCM) 10K type strain sequencing project: providing services to taxonomists for standard genome sequencing and annotation.</title>
        <authorList>
            <consortium name="The Broad Institute Genomics Platform"/>
            <consortium name="The Broad Institute Genome Sequencing Center for Infectious Disease"/>
            <person name="Wu L."/>
            <person name="Ma J."/>
        </authorList>
    </citation>
    <scope>NUCLEOTIDE SEQUENCE [LARGE SCALE GENOMIC DNA]</scope>
    <source>
        <strain evidence="3">NBRC 108730</strain>
    </source>
</reference>
<name>A0ABQ6JJF7_9ACTN</name>
<dbReference type="Proteomes" id="UP001157017">
    <property type="component" value="Unassembled WGS sequence"/>
</dbReference>
<evidence type="ECO:0000313" key="3">
    <source>
        <dbReference type="Proteomes" id="UP001157017"/>
    </source>
</evidence>
<protein>
    <recommendedName>
        <fullName evidence="4">Glycosyl hydrolase family 13 catalytic domain-containing protein</fullName>
    </recommendedName>
</protein>
<proteinExistence type="predicted"/>
<feature type="region of interest" description="Disordered" evidence="1">
    <location>
        <begin position="95"/>
        <end position="122"/>
    </location>
</feature>
<evidence type="ECO:0000256" key="1">
    <source>
        <dbReference type="SAM" id="MobiDB-lite"/>
    </source>
</evidence>
<feature type="compositionally biased region" description="Low complexity" evidence="1">
    <location>
        <begin position="96"/>
        <end position="122"/>
    </location>
</feature>
<feature type="compositionally biased region" description="Low complexity" evidence="1">
    <location>
        <begin position="200"/>
        <end position="215"/>
    </location>
</feature>
<keyword evidence="3" id="KW-1185">Reference proteome</keyword>
<evidence type="ECO:0008006" key="4">
    <source>
        <dbReference type="Google" id="ProtNLM"/>
    </source>
</evidence>
<dbReference type="EMBL" id="BSUZ01000001">
    <property type="protein sequence ID" value="GMA86950.1"/>
    <property type="molecule type" value="Genomic_DNA"/>
</dbReference>
<evidence type="ECO:0000313" key="2">
    <source>
        <dbReference type="EMBL" id="GMA86950.1"/>
    </source>
</evidence>
<organism evidence="2 3">
    <name type="scientific">Angustibacter aerolatus</name>
    <dbReference type="NCBI Taxonomy" id="1162965"/>
    <lineage>
        <taxon>Bacteria</taxon>
        <taxon>Bacillati</taxon>
        <taxon>Actinomycetota</taxon>
        <taxon>Actinomycetes</taxon>
        <taxon>Kineosporiales</taxon>
        <taxon>Kineosporiaceae</taxon>
    </lineage>
</organism>
<feature type="region of interest" description="Disordered" evidence="1">
    <location>
        <begin position="144"/>
        <end position="230"/>
    </location>
</feature>
<dbReference type="Gene3D" id="3.20.20.80">
    <property type="entry name" value="Glycosidases"/>
    <property type="match status" value="1"/>
</dbReference>
<dbReference type="SUPFAM" id="SSF51445">
    <property type="entry name" value="(Trans)glycosidases"/>
    <property type="match status" value="1"/>
</dbReference>
<sequence length="230" mass="24399">MTDVMTHWLDRGADAWRLDAAYAVPPAFWAGVLPAVRERHPDVFVLGEVIHGDYASTVAASGMDAVTQYELWKAIWSSIDEGNFFEPGLDPAAAPRACSTRSCRPRSSATTTSRASRAASATAGTCRTRSRCWRRCRARRSSTPVTSLGLTGVKEDRAGGDDAVRQPFPATPDEPPAGADPDVLTLHRQPARPAPPPPLAAHRAAAGRGAAEPAGSCCARPTATTPCSWP</sequence>
<feature type="compositionally biased region" description="Basic and acidic residues" evidence="1">
    <location>
        <begin position="153"/>
        <end position="164"/>
    </location>
</feature>
<gene>
    <name evidence="2" type="ORF">GCM10025868_22000</name>
</gene>
<dbReference type="InterPro" id="IPR017853">
    <property type="entry name" value="GH"/>
</dbReference>
<accession>A0ABQ6JJF7</accession>